<accession>F3CJ80</accession>
<gene>
    <name evidence="1" type="ORF">Pgy4_40772</name>
</gene>
<evidence type="ECO:0000313" key="1">
    <source>
        <dbReference type="EMBL" id="EGH19322.1"/>
    </source>
</evidence>
<dbReference type="EMBL" id="ADWY01003901">
    <property type="protein sequence ID" value="EGH19322.1"/>
    <property type="molecule type" value="Genomic_DNA"/>
</dbReference>
<proteinExistence type="predicted"/>
<comment type="caution">
    <text evidence="1">The sequence shown here is derived from an EMBL/GenBank/DDBJ whole genome shotgun (WGS) entry which is preliminary data.</text>
</comment>
<evidence type="ECO:0000313" key="2">
    <source>
        <dbReference type="Proteomes" id="UP000005466"/>
    </source>
</evidence>
<reference evidence="1 2" key="1">
    <citation type="journal article" date="2011" name="PLoS Pathog.">
        <title>Dynamic evolution of pathogenicity revealed by sequencing and comparative genomics of 19 Pseudomonas syringae isolates.</title>
        <authorList>
            <person name="Baltrus D.A."/>
            <person name="Nishimura M.T."/>
            <person name="Romanchuk A."/>
            <person name="Chang J.H."/>
            <person name="Mukhtar M.S."/>
            <person name="Cherkis K."/>
            <person name="Roach J."/>
            <person name="Grant S.R."/>
            <person name="Jones C.D."/>
            <person name="Dangl J.L."/>
        </authorList>
    </citation>
    <scope>NUCLEOTIDE SEQUENCE [LARGE SCALE GENOMIC DNA]</scope>
    <source>
        <strain evidence="2">race 4</strain>
    </source>
</reference>
<name>F3CJ80_PSESG</name>
<dbReference type="Proteomes" id="UP000005466">
    <property type="component" value="Unassembled WGS sequence"/>
</dbReference>
<feature type="non-terminal residue" evidence="1">
    <location>
        <position position="1"/>
    </location>
</feature>
<sequence length="36" mass="3894">DDLDHLTAMAAQIVNEVEERLFPTPQAATGQTAPSR</sequence>
<dbReference type="AlphaFoldDB" id="F3CJ80"/>
<feature type="non-terminal residue" evidence="1">
    <location>
        <position position="36"/>
    </location>
</feature>
<organism evidence="1 2">
    <name type="scientific">Pseudomonas savastanoi pv. glycinea str. race 4</name>
    <dbReference type="NCBI Taxonomy" id="875330"/>
    <lineage>
        <taxon>Bacteria</taxon>
        <taxon>Pseudomonadati</taxon>
        <taxon>Pseudomonadota</taxon>
        <taxon>Gammaproteobacteria</taxon>
        <taxon>Pseudomonadales</taxon>
        <taxon>Pseudomonadaceae</taxon>
        <taxon>Pseudomonas</taxon>
    </lineage>
</organism>
<protein>
    <submittedName>
        <fullName evidence="1">Orf54</fullName>
    </submittedName>
</protein>